<protein>
    <submittedName>
        <fullName evidence="8">Oidioi.mRNA.OKI2018_I69.PAR.g10823.t1.cds</fullName>
    </submittedName>
</protein>
<evidence type="ECO:0000256" key="6">
    <source>
        <dbReference type="SAM" id="MobiDB-lite"/>
    </source>
</evidence>
<sequence length="477" mass="53041">MKFSTVILATANASSNSEGQRELDQTRGLSSPYLPVGLKCSNKEAQRIIGGYNANKEAWPFMARFQRRGAYKHYCGGVIVADNWVLSASHCFQRSSSFDVEDYYKTLKVWFGDYHLHKQDAGEFSLSPTNIIFHEDADLALVQVPSLKANAPRKRIIVLKKPLLSDCKDCFDFACLPTEHVEQGAGCHTAGWGYVSADKTAKILQEVNVNAMSDQYCVDHSRFYLRPKWRPFATDADILETDYEFCAGVLDEDEDGETDGGRDACQGDSGGPLICPSNGRPVVQGIVSRGWGCAMKNAPGVYTRVSAMTQWIEETMASYSPPDAIVEDEQETTTVYTTTTGTTTTATTTTIETGEPLTPELMMKIIEGKVKYPDVIPKKKQANLSARRKKFMQALDKFFQSFLVDKLSAKCATSHVPLADPITGARSSSGTGYIKDGFLESIKPTYENCPPWKNWIRSWNIRVRKLDVLINVMEQNS</sequence>
<dbReference type="PROSITE" id="PS00135">
    <property type="entry name" value="TRYPSIN_SER"/>
    <property type="match status" value="1"/>
</dbReference>
<dbReference type="CDD" id="cd00190">
    <property type="entry name" value="Tryp_SPc"/>
    <property type="match status" value="1"/>
</dbReference>
<dbReference type="SUPFAM" id="SSF50494">
    <property type="entry name" value="Trypsin-like serine proteases"/>
    <property type="match status" value="1"/>
</dbReference>
<keyword evidence="3 5" id="KW-0720">Serine protease</keyword>
<dbReference type="InterPro" id="IPR050127">
    <property type="entry name" value="Serine_Proteases_S1"/>
</dbReference>
<dbReference type="InterPro" id="IPR009003">
    <property type="entry name" value="Peptidase_S1_PA"/>
</dbReference>
<evidence type="ECO:0000256" key="1">
    <source>
        <dbReference type="ARBA" id="ARBA00022670"/>
    </source>
</evidence>
<dbReference type="Gene3D" id="2.40.10.10">
    <property type="entry name" value="Trypsin-like serine proteases"/>
    <property type="match status" value="1"/>
</dbReference>
<feature type="region of interest" description="Disordered" evidence="6">
    <location>
        <begin position="252"/>
        <end position="271"/>
    </location>
</feature>
<evidence type="ECO:0000256" key="2">
    <source>
        <dbReference type="ARBA" id="ARBA00022801"/>
    </source>
</evidence>
<dbReference type="InterPro" id="IPR033116">
    <property type="entry name" value="TRYPSIN_SER"/>
</dbReference>
<dbReference type="Proteomes" id="UP001158576">
    <property type="component" value="Chromosome PAR"/>
</dbReference>
<evidence type="ECO:0000313" key="9">
    <source>
        <dbReference type="Proteomes" id="UP001158576"/>
    </source>
</evidence>
<evidence type="ECO:0000256" key="3">
    <source>
        <dbReference type="ARBA" id="ARBA00022825"/>
    </source>
</evidence>
<evidence type="ECO:0000256" key="4">
    <source>
        <dbReference type="ARBA" id="ARBA00023157"/>
    </source>
</evidence>
<evidence type="ECO:0000256" key="5">
    <source>
        <dbReference type="RuleBase" id="RU363034"/>
    </source>
</evidence>
<feature type="domain" description="Peptidase S1" evidence="7">
    <location>
        <begin position="48"/>
        <end position="317"/>
    </location>
</feature>
<organism evidence="8 9">
    <name type="scientific">Oikopleura dioica</name>
    <name type="common">Tunicate</name>
    <dbReference type="NCBI Taxonomy" id="34765"/>
    <lineage>
        <taxon>Eukaryota</taxon>
        <taxon>Metazoa</taxon>
        <taxon>Chordata</taxon>
        <taxon>Tunicata</taxon>
        <taxon>Appendicularia</taxon>
        <taxon>Copelata</taxon>
        <taxon>Oikopleuridae</taxon>
        <taxon>Oikopleura</taxon>
    </lineage>
</organism>
<reference evidence="8 9" key="1">
    <citation type="submission" date="2021-04" db="EMBL/GenBank/DDBJ databases">
        <authorList>
            <person name="Bliznina A."/>
        </authorList>
    </citation>
    <scope>NUCLEOTIDE SEQUENCE [LARGE SCALE GENOMIC DNA]</scope>
</reference>
<dbReference type="InterPro" id="IPR018114">
    <property type="entry name" value="TRYPSIN_HIS"/>
</dbReference>
<keyword evidence="9" id="KW-1185">Reference proteome</keyword>
<dbReference type="PROSITE" id="PS00134">
    <property type="entry name" value="TRYPSIN_HIS"/>
    <property type="match status" value="1"/>
</dbReference>
<keyword evidence="2 5" id="KW-0378">Hydrolase</keyword>
<gene>
    <name evidence="8" type="ORF">OKIOD_LOCUS2381</name>
</gene>
<evidence type="ECO:0000259" key="7">
    <source>
        <dbReference type="PROSITE" id="PS50240"/>
    </source>
</evidence>
<accession>A0ABN7RY42</accession>
<name>A0ABN7RY42_OIKDI</name>
<proteinExistence type="predicted"/>
<dbReference type="InterPro" id="IPR001314">
    <property type="entry name" value="Peptidase_S1A"/>
</dbReference>
<keyword evidence="1 5" id="KW-0645">Protease</keyword>
<dbReference type="Pfam" id="PF00089">
    <property type="entry name" value="Trypsin"/>
    <property type="match status" value="1"/>
</dbReference>
<dbReference type="InterPro" id="IPR001254">
    <property type="entry name" value="Trypsin_dom"/>
</dbReference>
<dbReference type="PANTHER" id="PTHR24264:SF54">
    <property type="entry name" value="PEPTIDASE S1 DOMAIN-CONTAINING PROTEIN"/>
    <property type="match status" value="1"/>
</dbReference>
<evidence type="ECO:0000313" key="8">
    <source>
        <dbReference type="EMBL" id="CAG5085156.1"/>
    </source>
</evidence>
<dbReference type="PANTHER" id="PTHR24264">
    <property type="entry name" value="TRYPSIN-RELATED"/>
    <property type="match status" value="1"/>
</dbReference>
<dbReference type="SMART" id="SM00020">
    <property type="entry name" value="Tryp_SPc"/>
    <property type="match status" value="1"/>
</dbReference>
<dbReference type="InterPro" id="IPR043504">
    <property type="entry name" value="Peptidase_S1_PA_chymotrypsin"/>
</dbReference>
<dbReference type="PRINTS" id="PR00722">
    <property type="entry name" value="CHYMOTRYPSIN"/>
</dbReference>
<keyword evidence="4" id="KW-1015">Disulfide bond</keyword>
<dbReference type="EMBL" id="OU015568">
    <property type="protein sequence ID" value="CAG5085156.1"/>
    <property type="molecule type" value="Genomic_DNA"/>
</dbReference>
<dbReference type="PROSITE" id="PS50240">
    <property type="entry name" value="TRYPSIN_DOM"/>
    <property type="match status" value="1"/>
</dbReference>